<feature type="region of interest" description="Disordered" evidence="1">
    <location>
        <begin position="19"/>
        <end position="62"/>
    </location>
</feature>
<feature type="transmembrane region" description="Helical" evidence="2">
    <location>
        <begin position="379"/>
        <end position="403"/>
    </location>
</feature>
<dbReference type="PANTHER" id="PTHR31325">
    <property type="entry name" value="OS01G0798800 PROTEIN-RELATED"/>
    <property type="match status" value="1"/>
</dbReference>
<organism evidence="4 5">
    <name type="scientific">Miscanthus lutarioriparius</name>
    <dbReference type="NCBI Taxonomy" id="422564"/>
    <lineage>
        <taxon>Eukaryota</taxon>
        <taxon>Viridiplantae</taxon>
        <taxon>Streptophyta</taxon>
        <taxon>Embryophyta</taxon>
        <taxon>Tracheophyta</taxon>
        <taxon>Spermatophyta</taxon>
        <taxon>Magnoliopsida</taxon>
        <taxon>Liliopsida</taxon>
        <taxon>Poales</taxon>
        <taxon>Poaceae</taxon>
        <taxon>PACMAD clade</taxon>
        <taxon>Panicoideae</taxon>
        <taxon>Andropogonodae</taxon>
        <taxon>Andropogoneae</taxon>
        <taxon>Saccharinae</taxon>
        <taxon>Miscanthus</taxon>
    </lineage>
</organism>
<dbReference type="InterPro" id="IPR007658">
    <property type="entry name" value="DUF594"/>
</dbReference>
<dbReference type="InterPro" id="IPR025315">
    <property type="entry name" value="DUF4220"/>
</dbReference>
<proteinExistence type="predicted"/>
<dbReference type="Pfam" id="PF04578">
    <property type="entry name" value="DUF594"/>
    <property type="match status" value="1"/>
</dbReference>
<dbReference type="Pfam" id="PF13968">
    <property type="entry name" value="DUF4220"/>
    <property type="match status" value="1"/>
</dbReference>
<comment type="caution">
    <text evidence="4">The sequence shown here is derived from an EMBL/GenBank/DDBJ whole genome shotgun (WGS) entry which is preliminary data.</text>
</comment>
<dbReference type="EMBL" id="CAJGYO010000016">
    <property type="protein sequence ID" value="CAD6272865.1"/>
    <property type="molecule type" value="Genomic_DNA"/>
</dbReference>
<evidence type="ECO:0000256" key="2">
    <source>
        <dbReference type="SAM" id="Phobius"/>
    </source>
</evidence>
<feature type="compositionally biased region" description="Gly residues" evidence="1">
    <location>
        <begin position="28"/>
        <end position="44"/>
    </location>
</feature>
<keyword evidence="5" id="KW-1185">Reference proteome</keyword>
<sequence>MWCNKGQANACSLIERRRAARSKHGTTSHGGGGTSTGTGTGTGTGSKPKENNTRSRSLRGSSNHPVGFAAHLWVLQAAVKQHVDPRICVAGLHTHLPPCHLHIRPVQSSSAKSQLYPAWAIALSLASGCTNSVTAYDLDETKQWKKQLFELGQQSVYSDLIFLLLRPSRISVLNDPIYQYCLILISVIIYNNLFRVVACWMATSSDPSKVVADYMRDLHVDSGGSRSESQLLQGSRTRSESESDPIRMEGGRYLVRWYGYFLNTYGATGHGYRTKLSEEDIITVDMIWEKCSDMLPFDPSGGSQSKDVCLSFALFHLLKRRYFGISCYEAGLQKTRDFVLNGLLASEDGKRAFRIIEVELAFMHDFFFTKYACVFENEIVFFVQFIMKAILIPILGVFVHQNFLSLKTQSKIIPVGTTKADTIITFASLGALLIVEVLQAMLYLASDWSLVSMACYHVRKRTSQAMCSLLRKPICMLIKRSLFKCWQDKIGQYSVIEGSRRHKPSPPQGALLKVDVLLFFIVAKIYRLLTEIPRKIWTCQYCRSIVQDVKLPDTVKREIASSLKSIAATGHLTNGEASLRRNELFIIPFKETLRRDDWDLTDTMLIWHIATNYCETGLTPAAEISSHGTLRHYREVATTLSRYSAYLMASVPELLPGNPTDTSFTFDKVMQEATVVLYQGQEEDIRKRTIANRDMLTEALNRSRPSDQEDHNDTIFFRGLKLGKELEDHIDNEEIRWKVLAEFWAEIILYVAPSDNVRGHVQRLANGGEFITHIWALLSHAGILTRHLRQQESSQRFTS</sequence>
<evidence type="ECO:0000256" key="1">
    <source>
        <dbReference type="SAM" id="MobiDB-lite"/>
    </source>
</evidence>
<reference evidence="4" key="1">
    <citation type="submission" date="2020-10" db="EMBL/GenBank/DDBJ databases">
        <authorList>
            <person name="Han B."/>
            <person name="Lu T."/>
            <person name="Zhao Q."/>
            <person name="Huang X."/>
            <person name="Zhao Y."/>
        </authorList>
    </citation>
    <scope>NUCLEOTIDE SEQUENCE</scope>
</reference>
<keyword evidence="2" id="KW-0812">Transmembrane</keyword>
<evidence type="ECO:0000259" key="3">
    <source>
        <dbReference type="Pfam" id="PF13968"/>
    </source>
</evidence>
<evidence type="ECO:0000313" key="4">
    <source>
        <dbReference type="EMBL" id="CAD6272865.1"/>
    </source>
</evidence>
<feature type="domain" description="DUF4220" evidence="3">
    <location>
        <begin position="109"/>
        <end position="497"/>
    </location>
</feature>
<dbReference type="Proteomes" id="UP000604825">
    <property type="component" value="Unassembled WGS sequence"/>
</dbReference>
<evidence type="ECO:0000313" key="5">
    <source>
        <dbReference type="Proteomes" id="UP000604825"/>
    </source>
</evidence>
<keyword evidence="2" id="KW-1133">Transmembrane helix</keyword>
<feature type="compositionally biased region" description="Polar residues" evidence="1">
    <location>
        <begin position="224"/>
        <end position="236"/>
    </location>
</feature>
<keyword evidence="2" id="KW-0472">Membrane</keyword>
<protein>
    <recommendedName>
        <fullName evidence="3">DUF4220 domain-containing protein</fullName>
    </recommendedName>
</protein>
<dbReference type="OrthoDB" id="682714at2759"/>
<feature type="region of interest" description="Disordered" evidence="1">
    <location>
        <begin position="221"/>
        <end position="244"/>
    </location>
</feature>
<accession>A0A811RT09</accession>
<feature type="transmembrane region" description="Helical" evidence="2">
    <location>
        <begin position="423"/>
        <end position="444"/>
    </location>
</feature>
<gene>
    <name evidence="4" type="ORF">NCGR_LOCUS56135</name>
</gene>
<name>A0A811RT09_9POAL</name>
<dbReference type="AlphaFoldDB" id="A0A811RT09"/>